<reference evidence="2 4" key="3">
    <citation type="submission" date="2018-11" db="EMBL/GenBank/DDBJ databases">
        <authorList>
            <consortium name="Pathogen Informatics"/>
        </authorList>
    </citation>
    <scope>NUCLEOTIDE SEQUENCE [LARGE SCALE GENOMIC DNA]</scope>
</reference>
<sequence>MTLHVLSCSCLFHNLTSQFQSLHHLICTLRVQSSPSSRSFAAYSFRFSNEMTLSHQTVTKSLLHLQLGRRMIYERIHPFSMVSQKFRGVKRLITHNNLETDNIWFISYGCDSCVFASN</sequence>
<dbReference type="EMBL" id="ADBV01005927">
    <property type="protein sequence ID" value="EJW79026.1"/>
    <property type="molecule type" value="Genomic_DNA"/>
</dbReference>
<protein>
    <submittedName>
        <fullName evidence="1">Uncharacterized protein</fullName>
    </submittedName>
</protein>
<dbReference type="Proteomes" id="UP000004810">
    <property type="component" value="Unassembled WGS sequence"/>
</dbReference>
<dbReference type="AlphaFoldDB" id="J9E9L8"/>
<reference evidence="1" key="1">
    <citation type="submission" date="2012-08" db="EMBL/GenBank/DDBJ databases">
        <title>The Genome Sequence of Wuchereria bancrofti.</title>
        <authorList>
            <consortium name="The Broad Institute Genome Sequencing Platform"/>
            <consortium name="Broad Institute Genome Sequencing Center for Infectious Disease"/>
            <person name="Nutman T.B."/>
            <person name="Fink D.L."/>
            <person name="Russ C."/>
            <person name="Young S."/>
            <person name="Zeng Q."/>
            <person name="Koehrsen M."/>
            <person name="Alvarado L."/>
            <person name="Berlin A."/>
            <person name="Borenstein D."/>
            <person name="Chapman S.B."/>
            <person name="Chen Z."/>
            <person name="Engels R."/>
            <person name="Freedman E."/>
            <person name="Gellesch M."/>
            <person name="Goldberg J."/>
            <person name="Griggs A."/>
            <person name="Gujja S."/>
            <person name="Heilman E.R."/>
            <person name="Heiman D."/>
            <person name="Hepburn T."/>
            <person name="Howarth C."/>
            <person name="Jen D."/>
            <person name="Larson L."/>
            <person name="Lewis B."/>
            <person name="Mehta T."/>
            <person name="Park D."/>
            <person name="Pearson M."/>
            <person name="Richards J."/>
            <person name="Roberts A."/>
            <person name="Saif S."/>
            <person name="Shea T."/>
            <person name="Shenoy N."/>
            <person name="Sisk P."/>
            <person name="Stolte C."/>
            <person name="Sykes S."/>
            <person name="Walk T."/>
            <person name="White J."/>
            <person name="Yandava C."/>
            <person name="Haas B."/>
            <person name="Henn M.R."/>
            <person name="Nusbaum C."/>
            <person name="Birren B."/>
        </authorList>
    </citation>
    <scope>NUCLEOTIDE SEQUENCE</scope>
</reference>
<keyword evidence="4" id="KW-1185">Reference proteome</keyword>
<evidence type="ECO:0000313" key="1">
    <source>
        <dbReference type="EMBL" id="EJW79026.1"/>
    </source>
</evidence>
<name>J9E9L8_WUCBA</name>
<proteinExistence type="predicted"/>
<dbReference type="InParanoid" id="J9E9L8"/>
<organism evidence="1 3">
    <name type="scientific">Wuchereria bancrofti</name>
    <dbReference type="NCBI Taxonomy" id="6293"/>
    <lineage>
        <taxon>Eukaryota</taxon>
        <taxon>Metazoa</taxon>
        <taxon>Ecdysozoa</taxon>
        <taxon>Nematoda</taxon>
        <taxon>Chromadorea</taxon>
        <taxon>Rhabditida</taxon>
        <taxon>Spirurina</taxon>
        <taxon>Spiruromorpha</taxon>
        <taxon>Filarioidea</taxon>
        <taxon>Onchocercidae</taxon>
        <taxon>Wuchereria</taxon>
    </lineage>
</organism>
<gene>
    <name evidence="2" type="ORF">WBA_LOCUS2488</name>
    <name evidence="1" type="ORF">WUBG_10065</name>
</gene>
<dbReference type="EMBL" id="UYWW01000693">
    <property type="protein sequence ID" value="VDM09102.1"/>
    <property type="molecule type" value="Genomic_DNA"/>
</dbReference>
<accession>J9E9L8</accession>
<evidence type="ECO:0000313" key="2">
    <source>
        <dbReference type="EMBL" id="VDM09102.1"/>
    </source>
</evidence>
<dbReference type="Proteomes" id="UP000270924">
    <property type="component" value="Unassembled WGS sequence"/>
</dbReference>
<reference evidence="3" key="2">
    <citation type="submission" date="2012-08" db="EMBL/GenBank/DDBJ databases">
        <title>The Genome Sequence of Wuchereria bancrofti.</title>
        <authorList>
            <person name="Nutman T.B."/>
            <person name="Fink D.L."/>
            <person name="Russ C."/>
            <person name="Young S."/>
            <person name="Zeng Q."/>
            <person name="Koehrsen M."/>
            <person name="Alvarado L."/>
            <person name="Berlin A."/>
            <person name="Chapman S.B."/>
            <person name="Chen Z."/>
            <person name="Freedman E."/>
            <person name="Gellesch M."/>
            <person name="Goldberg J."/>
            <person name="Griggs A."/>
            <person name="Gujja S."/>
            <person name="Heilman E.R."/>
            <person name="Heiman D."/>
            <person name="Hepburn T."/>
            <person name="Howarth C."/>
            <person name="Jen D."/>
            <person name="Larson L."/>
            <person name="Lewis B."/>
            <person name="Mehta T."/>
            <person name="Park D."/>
            <person name="Pearson M."/>
            <person name="Roberts A."/>
            <person name="Saif S."/>
            <person name="Shea T."/>
            <person name="Shenoy N."/>
            <person name="Sisk P."/>
            <person name="Stolte C."/>
            <person name="Sykes S."/>
            <person name="Walk T."/>
            <person name="White J."/>
            <person name="Yandava C."/>
            <person name="Haas B."/>
            <person name="Henn M.R."/>
            <person name="Nusbaum C."/>
            <person name="Birren B."/>
        </authorList>
    </citation>
    <scope>NUCLEOTIDE SEQUENCE [LARGE SCALE GENOMIC DNA]</scope>
    <source>
        <strain evidence="3">NA</strain>
    </source>
</reference>
<evidence type="ECO:0000313" key="3">
    <source>
        <dbReference type="Proteomes" id="UP000004810"/>
    </source>
</evidence>
<evidence type="ECO:0000313" key="4">
    <source>
        <dbReference type="Proteomes" id="UP000270924"/>
    </source>
</evidence>